<dbReference type="InterPro" id="IPR002347">
    <property type="entry name" value="SDR_fam"/>
</dbReference>
<reference evidence="3 4" key="1">
    <citation type="submission" date="2020-01" db="EMBL/GenBank/DDBJ databases">
        <title>Insect and environment-associated Actinomycetes.</title>
        <authorList>
            <person name="Currrie C."/>
            <person name="Chevrette M."/>
            <person name="Carlson C."/>
            <person name="Stubbendieck R."/>
            <person name="Wendt-Pienkowski E."/>
        </authorList>
    </citation>
    <scope>NUCLEOTIDE SEQUENCE [LARGE SCALE GENOMIC DNA]</scope>
    <source>
        <strain evidence="3 4">SID11342</strain>
    </source>
</reference>
<comment type="similarity">
    <text evidence="1">Belongs to the short-chain dehydrogenases/reductases (SDR) family.</text>
</comment>
<dbReference type="AlphaFoldDB" id="A0A6N9U6V7"/>
<dbReference type="SUPFAM" id="SSF51735">
    <property type="entry name" value="NAD(P)-binding Rossmann-fold domains"/>
    <property type="match status" value="1"/>
</dbReference>
<evidence type="ECO:0000256" key="1">
    <source>
        <dbReference type="ARBA" id="ARBA00006484"/>
    </source>
</evidence>
<dbReference type="PANTHER" id="PTHR42760">
    <property type="entry name" value="SHORT-CHAIN DEHYDROGENASES/REDUCTASES FAMILY MEMBER"/>
    <property type="match status" value="1"/>
</dbReference>
<protein>
    <submittedName>
        <fullName evidence="3">SDR family oxidoreductase</fullName>
    </submittedName>
</protein>
<organism evidence="3 4">
    <name type="scientific">Streptomyces halstedii</name>
    <dbReference type="NCBI Taxonomy" id="1944"/>
    <lineage>
        <taxon>Bacteria</taxon>
        <taxon>Bacillati</taxon>
        <taxon>Actinomycetota</taxon>
        <taxon>Actinomycetes</taxon>
        <taxon>Kitasatosporales</taxon>
        <taxon>Streptomycetaceae</taxon>
        <taxon>Streptomyces</taxon>
    </lineage>
</organism>
<dbReference type="PANTHER" id="PTHR42760:SF115">
    <property type="entry name" value="3-OXOACYL-[ACYL-CARRIER-PROTEIN] REDUCTASE FABG"/>
    <property type="match status" value="1"/>
</dbReference>
<sequence length="274" mass="27521">MTQHVAVIVGVGGMGQAIARRVDPAAHLLLADFDATLLDGAADRLVGEGYTVTRQAVDVSDRASVTALAERASSLGEVRTVVHTAGLSPVQAPVAAILAVDLLGVALVLEAFGEVVAQGGAGLVISSMAGHGHPPFTPEQAGTLTATPTDQLLSLPLTAESGFPHPGAAYSFAKKVNQLHVQAASTTWGARGARINSISPGVISTPMGQQELAGEHGAHMRAMIESSNARRAGTPADIAAAAEFLLGPAASFISGTDLLVDGGVIAAAAAPPRG</sequence>
<dbReference type="Gene3D" id="3.40.50.720">
    <property type="entry name" value="NAD(P)-binding Rossmann-like Domain"/>
    <property type="match status" value="1"/>
</dbReference>
<evidence type="ECO:0000313" key="3">
    <source>
        <dbReference type="EMBL" id="NEA19267.1"/>
    </source>
</evidence>
<dbReference type="InterPro" id="IPR036291">
    <property type="entry name" value="NAD(P)-bd_dom_sf"/>
</dbReference>
<dbReference type="GO" id="GO:0016616">
    <property type="term" value="F:oxidoreductase activity, acting on the CH-OH group of donors, NAD or NADP as acceptor"/>
    <property type="evidence" value="ECO:0007669"/>
    <property type="project" value="TreeGrafter"/>
</dbReference>
<dbReference type="NCBIfam" id="NF005395">
    <property type="entry name" value="PRK06940.1"/>
    <property type="match status" value="1"/>
</dbReference>
<gene>
    <name evidence="3" type="ORF">G3I29_28050</name>
</gene>
<dbReference type="RefSeq" id="WP_164348583.1">
    <property type="nucleotide sequence ID" value="NZ_JAAGLQ010000599.1"/>
</dbReference>
<evidence type="ECO:0000313" key="4">
    <source>
        <dbReference type="Proteomes" id="UP000471293"/>
    </source>
</evidence>
<dbReference type="Pfam" id="PF13561">
    <property type="entry name" value="adh_short_C2"/>
    <property type="match status" value="2"/>
</dbReference>
<accession>A0A6N9U6V7</accession>
<evidence type="ECO:0000256" key="2">
    <source>
        <dbReference type="ARBA" id="ARBA00023002"/>
    </source>
</evidence>
<dbReference type="EMBL" id="JAAGLQ010000599">
    <property type="protein sequence ID" value="NEA19267.1"/>
    <property type="molecule type" value="Genomic_DNA"/>
</dbReference>
<dbReference type="PRINTS" id="PR00081">
    <property type="entry name" value="GDHRDH"/>
</dbReference>
<proteinExistence type="inferred from homology"/>
<dbReference type="Proteomes" id="UP000471293">
    <property type="component" value="Unassembled WGS sequence"/>
</dbReference>
<name>A0A6N9U6V7_STRHA</name>
<keyword evidence="2" id="KW-0560">Oxidoreductase</keyword>
<dbReference type="CDD" id="cd05233">
    <property type="entry name" value="SDR_c"/>
    <property type="match status" value="1"/>
</dbReference>
<comment type="caution">
    <text evidence="3">The sequence shown here is derived from an EMBL/GenBank/DDBJ whole genome shotgun (WGS) entry which is preliminary data.</text>
</comment>